<dbReference type="OMA" id="HHYMSPA"/>
<gene>
    <name evidence="4" type="ORF">BSAL_68955</name>
</gene>
<feature type="compositionally biased region" description="Low complexity" evidence="1">
    <location>
        <begin position="1574"/>
        <end position="1594"/>
    </location>
</feature>
<dbReference type="VEuPathDB" id="TriTrypDB:BSAL_68955"/>
<dbReference type="Proteomes" id="UP000051952">
    <property type="component" value="Unassembled WGS sequence"/>
</dbReference>
<feature type="region of interest" description="Disordered" evidence="1">
    <location>
        <begin position="1574"/>
        <end position="1600"/>
    </location>
</feature>
<evidence type="ECO:0000313" key="5">
    <source>
        <dbReference type="Proteomes" id="UP000051952"/>
    </source>
</evidence>
<evidence type="ECO:0000256" key="3">
    <source>
        <dbReference type="SAM" id="SignalP"/>
    </source>
</evidence>
<feature type="chain" id="PRO_5006621613" evidence="3">
    <location>
        <begin position="18"/>
        <end position="1872"/>
    </location>
</feature>
<protein>
    <submittedName>
        <fullName evidence="4">Membrane-associated protein, putative</fullName>
    </submittedName>
</protein>
<keyword evidence="5" id="KW-1185">Reference proteome</keyword>
<feature type="transmembrane region" description="Helical" evidence="2">
    <location>
        <begin position="1614"/>
        <end position="1633"/>
    </location>
</feature>
<sequence>MVTLLLCIALLAQLCCGQWTFSPATPIVNLPFRVTTTVQVSSLFVSTSLSCSDVANGGATTLLSGGSAVFQVLSQNVTTFYFCDSQTYVSLTSIQFEMLTIDPRYAIRNVVTHISFPLFTPNGTMSLREYSDCSGSIGGQQALSSTKTVDVAFSVSGYYFVCLTYFDTVVARSVTTNINSFVVTDPSSFTPQTAITFQTLSFEISGAAPPNARVFFSLSTSCNVTSQGSLQAGGSFGKTVSTRIVLPSGNFTFCVEIPMDSGVYVPSGVLNVGQYFVHPFTAYAGRPTTYTAQFNTQGVSSTVALSTSTSCISPFVVVNSPTNSMVNWTLATGTYYSCIFNVATQSYILASQHTVVASPTVSFLSQAVRALPLSVQSTVSSIILGAAVQTPTIVFNLSGGLATQIVPPTSSTSLTIWVPTSDYQYWYNFGQTSVRNFALVNPPIFVGEPFNFTVDAGLWPQYQIRFASASTCVGGEDMQLPILDKRSVLNISGDRVVCVNGSQFGFQAATVTTVYEIPSVSPLRILANKTSSITVFRVPSGQQVVYGQSCDSWQSSFVSVGAQTTISFLSSAATATSFCSTYAGSANVTLSRLLGSVSSLAVTVRPSVQVVNILSTYVVSVADPSLLSSYSLFVSADCSQSTLSSPLELQNGVFIAKVTPTMVGASLNVCVGNSTQGYFLAAHTSIVSPFDVTYSTALAGLPFQLTVVGTTFQPQQYVVSSTRSCNGTTYATGALTNGTGSTRLPLAQSYFVCVFSDDGATLLEAGGVLIGSFSATSTTLVRLVGNQIGVTTSITGANFFLSTFTNCSGTQYVASPSLSAPVGQYAVCQSLGGFASGSTNLVRVIDQFVASAPPSVRSFVPFNVNISRGDSGARSDISVFLSLTNCSGAPLATFTSSNPSFVTITIPTLAFVRSVLCITTADGYVTSQIAEFSPLPYMSPYTIASTVPVSISSGARQSGFAIVSPTSACGSEWMNAVAIQNSISTVTVPRSTSNVGYYCESDIAGQFQLRGVLAVIQLSNGTSQQVIFNQTAFPGVPVVASINTSLVSDPFFSTSSSCSNTVDLSNGYLPSEGEEAYFFVCVLTADQTLRFTTPFPSVHIVGYTIQPKSFVAGSQQSFSLSSAIPSQTVMKVSGTSSCATNVSAAIANGQSGTLWPLATLDGIYYLCAQRGSTQSAIATLLVSRSPQKLTQTLLIPNVPVCVSLQSTSTTFSLIDDSGSMYDTFRNYYSSSNRSFFLSASSTLCSEGSGVLSAATAVVNISSVCLSTSGARVGVEYQFCIGTPSGFVPLGSATFNSVTIQPTVLVSGGSVALSVNNLPSATIALSPSTTCSPIVTSSFTANSSGVVPFFNASASDNSFLNPGTFFVCVLSPLSTWISVGNVSVAGASFYSISNNVAIQQVPTTFDLLDDLTSDVILGLRTSTSCALTSSIASVTTVTSTSISVTGAAPGVTYLCATTPINNSVVVVAAINIISSFAQFSSQASTCTDITVGVNAPGTYTALTLIAADYCCGATTAATLSTASSPSTSQRRFVVTDTDLEGFSSRTSFALCASNATSCYSLGQISFVSSSCAGTPTPQTPSPGGNNGNTNGSNSNRVDLVSSTTQESSKKITPTIILAAVFLLLLVIVIIIVLVQCCLRSRRVIPSDVEAGKTREGADVADNEWKRTFDSIVNTNKRGASTAVTLNQLLHVPISMRLDTCREAPIPIQLLELQERDERAALAEIERNTFYKLMDNIEREMYEMREYHAAVEKTRVLQNVSVLLQAEYMSLAEFEEANRTAIMDDEENNRLDVVDVEKQHWRHQVDLEGQRLKDTLERDPFWRNRRRLLREAHMRAMQSVQASPAAFDPTPNRTLMVDQTELESRYNKEQDLYI</sequence>
<evidence type="ECO:0000256" key="2">
    <source>
        <dbReference type="SAM" id="Phobius"/>
    </source>
</evidence>
<evidence type="ECO:0000313" key="4">
    <source>
        <dbReference type="EMBL" id="CUF99929.1"/>
    </source>
</evidence>
<keyword evidence="2" id="KW-1133">Transmembrane helix</keyword>
<evidence type="ECO:0000256" key="1">
    <source>
        <dbReference type="SAM" id="MobiDB-lite"/>
    </source>
</evidence>
<keyword evidence="3" id="KW-0732">Signal</keyword>
<accession>A0A0S4IUU9</accession>
<name>A0A0S4IUU9_BODSA</name>
<proteinExistence type="predicted"/>
<reference evidence="5" key="1">
    <citation type="submission" date="2015-09" db="EMBL/GenBank/DDBJ databases">
        <authorList>
            <consortium name="Pathogen Informatics"/>
        </authorList>
    </citation>
    <scope>NUCLEOTIDE SEQUENCE [LARGE SCALE GENOMIC DNA]</scope>
    <source>
        <strain evidence="5">Lake Konstanz</strain>
    </source>
</reference>
<organism evidence="4 5">
    <name type="scientific">Bodo saltans</name>
    <name type="common">Flagellated protozoan</name>
    <dbReference type="NCBI Taxonomy" id="75058"/>
    <lineage>
        <taxon>Eukaryota</taxon>
        <taxon>Discoba</taxon>
        <taxon>Euglenozoa</taxon>
        <taxon>Kinetoplastea</taxon>
        <taxon>Metakinetoplastina</taxon>
        <taxon>Eubodonida</taxon>
        <taxon>Bodonidae</taxon>
        <taxon>Bodo</taxon>
    </lineage>
</organism>
<feature type="signal peptide" evidence="3">
    <location>
        <begin position="1"/>
        <end position="17"/>
    </location>
</feature>
<keyword evidence="2" id="KW-0812">Transmembrane</keyword>
<dbReference type="EMBL" id="CYKH01000484">
    <property type="protein sequence ID" value="CUF99929.1"/>
    <property type="molecule type" value="Genomic_DNA"/>
</dbReference>
<keyword evidence="2" id="KW-0472">Membrane</keyword>